<organism evidence="2 3">
    <name type="scientific">Bacillus phage G</name>
    <dbReference type="NCBI Taxonomy" id="2884420"/>
    <lineage>
        <taxon>Viruses</taxon>
        <taxon>Duplodnaviria</taxon>
        <taxon>Heunggongvirae</taxon>
        <taxon>Uroviricota</taxon>
        <taxon>Caudoviricetes</taxon>
        <taxon>Donellivirus</taxon>
        <taxon>Donellivirus gee</taxon>
    </lineage>
</organism>
<reference evidence="2 3" key="1">
    <citation type="submission" date="2011-09" db="EMBL/GenBank/DDBJ databases">
        <authorList>
            <person name="Pope W.H."/>
            <person name="Pedulla M.L."/>
            <person name="Ford M.E."/>
            <person name="Peebles C.L."/>
            <person name="Hatfull G.H."/>
            <person name="Hendrix R.W."/>
        </authorList>
    </citation>
    <scope>NUCLEOTIDE SEQUENCE [LARGE SCALE GENOMIC DNA]</scope>
    <source>
        <strain evidence="2">G</strain>
    </source>
</reference>
<protein>
    <submittedName>
        <fullName evidence="2">Gp231</fullName>
    </submittedName>
</protein>
<feature type="domain" description="Putative phage metallopeptidase" evidence="1">
    <location>
        <begin position="8"/>
        <end position="118"/>
    </location>
</feature>
<dbReference type="KEGG" id="vg:18563446"/>
<keyword evidence="3" id="KW-1185">Reference proteome</keyword>
<sequence>MALHNGDEWQEIADALINKFSVAFSHIEIDKVLFLSETEKTPKDKYADTKFVSYPYNFLTDYKFFIIFYENNIQAMTDEQKKVLCFEQLLHIDESFTKIRKYDVKSFREFISKMGMNWDIDPNLPDILSDEVEGD</sequence>
<evidence type="ECO:0000259" key="1">
    <source>
        <dbReference type="Pfam" id="PF18894"/>
    </source>
</evidence>
<gene>
    <name evidence="2" type="primary">231</name>
    <name evidence="2" type="ORF">G_231</name>
</gene>
<accession>G3M9X2</accession>
<dbReference type="Proteomes" id="UP000009273">
    <property type="component" value="Segment"/>
</dbReference>
<proteinExistence type="predicted"/>
<dbReference type="InterPro" id="IPR043998">
    <property type="entry name" value="Put_Metallopep"/>
</dbReference>
<evidence type="ECO:0000313" key="3">
    <source>
        <dbReference type="Proteomes" id="UP000009273"/>
    </source>
</evidence>
<dbReference type="RefSeq" id="YP_009015534.1">
    <property type="nucleotide sequence ID" value="NC_023719.1"/>
</dbReference>
<dbReference type="GeneID" id="18563446"/>
<name>G3M9X2_9CAUD</name>
<evidence type="ECO:0000313" key="2">
    <source>
        <dbReference type="EMBL" id="AEO93490.1"/>
    </source>
</evidence>
<dbReference type="EMBL" id="JN638751">
    <property type="protein sequence ID" value="AEO93490.1"/>
    <property type="molecule type" value="Genomic_DNA"/>
</dbReference>
<dbReference type="Pfam" id="PF18894">
    <property type="entry name" value="PhageMetallopep"/>
    <property type="match status" value="1"/>
</dbReference>